<proteinExistence type="predicted"/>
<comment type="caution">
    <text evidence="1">The sequence shown here is derived from an EMBL/GenBank/DDBJ whole genome shotgun (WGS) entry which is preliminary data.</text>
</comment>
<dbReference type="AlphaFoldDB" id="A0AAE0ZMG6"/>
<dbReference type="EMBL" id="JAWDGP010003666">
    <property type="protein sequence ID" value="KAK3771925.1"/>
    <property type="molecule type" value="Genomic_DNA"/>
</dbReference>
<evidence type="ECO:0000313" key="2">
    <source>
        <dbReference type="Proteomes" id="UP001283361"/>
    </source>
</evidence>
<gene>
    <name evidence="1" type="ORF">RRG08_053906</name>
</gene>
<organism evidence="1 2">
    <name type="scientific">Elysia crispata</name>
    <name type="common">lettuce slug</name>
    <dbReference type="NCBI Taxonomy" id="231223"/>
    <lineage>
        <taxon>Eukaryota</taxon>
        <taxon>Metazoa</taxon>
        <taxon>Spiralia</taxon>
        <taxon>Lophotrochozoa</taxon>
        <taxon>Mollusca</taxon>
        <taxon>Gastropoda</taxon>
        <taxon>Heterobranchia</taxon>
        <taxon>Euthyneura</taxon>
        <taxon>Panpulmonata</taxon>
        <taxon>Sacoglossa</taxon>
        <taxon>Placobranchoidea</taxon>
        <taxon>Plakobranchidae</taxon>
        <taxon>Elysia</taxon>
    </lineage>
</organism>
<accession>A0AAE0ZMG6</accession>
<protein>
    <submittedName>
        <fullName evidence="1">Uncharacterized protein</fullName>
    </submittedName>
</protein>
<name>A0AAE0ZMG6_9GAST</name>
<sequence length="85" mass="9251">MSLLRPEGPPVLENELVDREALVLSPSQDPDGLRFALRCFLDRGPDVAFIDGDFAGLGEVKISPPGVSVVERELYCFPPAMLVLP</sequence>
<keyword evidence="2" id="KW-1185">Reference proteome</keyword>
<dbReference type="Proteomes" id="UP001283361">
    <property type="component" value="Unassembled WGS sequence"/>
</dbReference>
<evidence type="ECO:0000313" key="1">
    <source>
        <dbReference type="EMBL" id="KAK3771925.1"/>
    </source>
</evidence>
<reference evidence="1" key="1">
    <citation type="journal article" date="2023" name="G3 (Bethesda)">
        <title>A reference genome for the long-term kleptoplast-retaining sea slug Elysia crispata morphotype clarki.</title>
        <authorList>
            <person name="Eastman K.E."/>
            <person name="Pendleton A.L."/>
            <person name="Shaikh M.A."/>
            <person name="Suttiyut T."/>
            <person name="Ogas R."/>
            <person name="Tomko P."/>
            <person name="Gavelis G."/>
            <person name="Widhalm J.R."/>
            <person name="Wisecaver J.H."/>
        </authorList>
    </citation>
    <scope>NUCLEOTIDE SEQUENCE</scope>
    <source>
        <strain evidence="1">ECLA1</strain>
    </source>
</reference>